<protein>
    <submittedName>
        <fullName evidence="1">Uncharacterized protein</fullName>
    </submittedName>
</protein>
<name>A0ABR4KAF6_9EURO</name>
<accession>A0ABR4KAF6</accession>
<evidence type="ECO:0000313" key="2">
    <source>
        <dbReference type="Proteomes" id="UP001610446"/>
    </source>
</evidence>
<organism evidence="1 2">
    <name type="scientific">Aspergillus pseudoustus</name>
    <dbReference type="NCBI Taxonomy" id="1810923"/>
    <lineage>
        <taxon>Eukaryota</taxon>
        <taxon>Fungi</taxon>
        <taxon>Dikarya</taxon>
        <taxon>Ascomycota</taxon>
        <taxon>Pezizomycotina</taxon>
        <taxon>Eurotiomycetes</taxon>
        <taxon>Eurotiomycetidae</taxon>
        <taxon>Eurotiales</taxon>
        <taxon>Aspergillaceae</taxon>
        <taxon>Aspergillus</taxon>
        <taxon>Aspergillus subgen. Nidulantes</taxon>
    </lineage>
</organism>
<dbReference type="EMBL" id="JBFXLU010000044">
    <property type="protein sequence ID" value="KAL2849265.1"/>
    <property type="molecule type" value="Genomic_DNA"/>
</dbReference>
<dbReference type="Proteomes" id="UP001610446">
    <property type="component" value="Unassembled WGS sequence"/>
</dbReference>
<reference evidence="1 2" key="1">
    <citation type="submission" date="2024-07" db="EMBL/GenBank/DDBJ databases">
        <title>Section-level genome sequencing and comparative genomics of Aspergillus sections Usti and Cavernicolus.</title>
        <authorList>
            <consortium name="Lawrence Berkeley National Laboratory"/>
            <person name="Nybo J.L."/>
            <person name="Vesth T.C."/>
            <person name="Theobald S."/>
            <person name="Frisvad J.C."/>
            <person name="Larsen T.O."/>
            <person name="Kjaerboelling I."/>
            <person name="Rothschild-Mancinelli K."/>
            <person name="Lyhne E.K."/>
            <person name="Kogle M.E."/>
            <person name="Barry K."/>
            <person name="Clum A."/>
            <person name="Na H."/>
            <person name="Ledsgaard L."/>
            <person name="Lin J."/>
            <person name="Lipzen A."/>
            <person name="Kuo A."/>
            <person name="Riley R."/>
            <person name="Mondo S."/>
            <person name="Labutti K."/>
            <person name="Haridas S."/>
            <person name="Pangalinan J."/>
            <person name="Salamov A.A."/>
            <person name="Simmons B.A."/>
            <person name="Magnuson J.K."/>
            <person name="Chen J."/>
            <person name="Drula E."/>
            <person name="Henrissat B."/>
            <person name="Wiebenga A."/>
            <person name="Lubbers R.J."/>
            <person name="Gomes A.C."/>
            <person name="Makela M.R."/>
            <person name="Stajich J."/>
            <person name="Grigoriev I.V."/>
            <person name="Mortensen U.H."/>
            <person name="De Vries R.P."/>
            <person name="Baker S.E."/>
            <person name="Andersen M.R."/>
        </authorList>
    </citation>
    <scope>NUCLEOTIDE SEQUENCE [LARGE SCALE GENOMIC DNA]</scope>
    <source>
        <strain evidence="1 2">CBS 123904</strain>
    </source>
</reference>
<gene>
    <name evidence="1" type="ORF">BJY01DRAFT_246027</name>
</gene>
<sequence length="164" mass="18204">MTTTTPKTQETKALWTQTLTLFNTLQSTIPTCPPLLLSDYAPESIQNHRWRWLRLQRDIQAVAGLFTAHAQPKAAAAAVQFLHALIEDVARYLVQCLARIARHAGKKGSGSSRAAWVSREDVLFVGDCGQAVQAALVGLETVVGVYRDRDERGERIRLALRIEP</sequence>
<proteinExistence type="predicted"/>
<comment type="caution">
    <text evidence="1">The sequence shown here is derived from an EMBL/GenBank/DDBJ whole genome shotgun (WGS) entry which is preliminary data.</text>
</comment>
<evidence type="ECO:0000313" key="1">
    <source>
        <dbReference type="EMBL" id="KAL2849265.1"/>
    </source>
</evidence>
<keyword evidence="2" id="KW-1185">Reference proteome</keyword>